<name>A0A4S2KR62_9HYME</name>
<dbReference type="AlphaFoldDB" id="A0A4S2KR62"/>
<sequence>MRRNCDSIALSRRTRTRGVLSPPTRFTTTVDPPRNRFSGVRVPNTRNQRLNPPTHRSIPLSIRVERVDHRIERLTCIYAIARIYAKTNDSCLFAKHGGCLSLATRSPFSESFVGENVKVPLLKKKNANVQSMMLRLGIDSARRLDGCAEILIVRRRLESRCEMIPSQMKLTPRDSLKTNVVFNADKWRTTEYHCAVIHAAPFRPDSAVLAARNHRSSLRLNPRVNSGLAPNKERSRQSRRTIGRTILASSINVSFWDRVYDIELRRAGQREAEETVQRGELPRSISPGRGTTESALHSRNENVLLVVLVDNDDAVNDDGEAARPSRPDGFMRLRVRRAQCQGDRSLPVAERALTHDSRGQEPRRRETDPRGVARLRGVERRFLNRVLRCEKLQSPTAFGSRAVLERNRLLKSIETPS</sequence>
<keyword evidence="3" id="KW-1185">Reference proteome</keyword>
<feature type="region of interest" description="Disordered" evidence="1">
    <location>
        <begin position="14"/>
        <end position="54"/>
    </location>
</feature>
<gene>
    <name evidence="2" type="ORF">DBV15_05559</name>
</gene>
<evidence type="ECO:0000313" key="3">
    <source>
        <dbReference type="Proteomes" id="UP000310200"/>
    </source>
</evidence>
<protein>
    <submittedName>
        <fullName evidence="2">Uncharacterized protein</fullName>
    </submittedName>
</protein>
<organism evidence="2 3">
    <name type="scientific">Temnothorax longispinosus</name>
    <dbReference type="NCBI Taxonomy" id="300112"/>
    <lineage>
        <taxon>Eukaryota</taxon>
        <taxon>Metazoa</taxon>
        <taxon>Ecdysozoa</taxon>
        <taxon>Arthropoda</taxon>
        <taxon>Hexapoda</taxon>
        <taxon>Insecta</taxon>
        <taxon>Pterygota</taxon>
        <taxon>Neoptera</taxon>
        <taxon>Endopterygota</taxon>
        <taxon>Hymenoptera</taxon>
        <taxon>Apocrita</taxon>
        <taxon>Aculeata</taxon>
        <taxon>Formicoidea</taxon>
        <taxon>Formicidae</taxon>
        <taxon>Myrmicinae</taxon>
        <taxon>Temnothorax</taxon>
    </lineage>
</organism>
<dbReference type="EMBL" id="QBLH01001418">
    <property type="protein sequence ID" value="TGZ51916.1"/>
    <property type="molecule type" value="Genomic_DNA"/>
</dbReference>
<evidence type="ECO:0000256" key="1">
    <source>
        <dbReference type="SAM" id="MobiDB-lite"/>
    </source>
</evidence>
<proteinExistence type="predicted"/>
<feature type="region of interest" description="Disordered" evidence="1">
    <location>
        <begin position="221"/>
        <end position="241"/>
    </location>
</feature>
<evidence type="ECO:0000313" key="2">
    <source>
        <dbReference type="EMBL" id="TGZ51916.1"/>
    </source>
</evidence>
<comment type="caution">
    <text evidence="2">The sequence shown here is derived from an EMBL/GenBank/DDBJ whole genome shotgun (WGS) entry which is preliminary data.</text>
</comment>
<dbReference type="Proteomes" id="UP000310200">
    <property type="component" value="Unassembled WGS sequence"/>
</dbReference>
<accession>A0A4S2KR62</accession>
<feature type="region of interest" description="Disordered" evidence="1">
    <location>
        <begin position="344"/>
        <end position="371"/>
    </location>
</feature>
<feature type="compositionally biased region" description="Basic and acidic residues" evidence="1">
    <location>
        <begin position="352"/>
        <end position="371"/>
    </location>
</feature>
<feature type="compositionally biased region" description="Basic and acidic residues" evidence="1">
    <location>
        <begin position="269"/>
        <end position="281"/>
    </location>
</feature>
<reference evidence="2 3" key="1">
    <citation type="journal article" date="2019" name="Philos. Trans. R. Soc. Lond., B, Biol. Sci.">
        <title>Ant behaviour and brain gene expression of defending hosts depend on the ecological success of the intruding social parasite.</title>
        <authorList>
            <person name="Kaur R."/>
            <person name="Stoldt M."/>
            <person name="Jongepier E."/>
            <person name="Feldmeyer B."/>
            <person name="Menzel F."/>
            <person name="Bornberg-Bauer E."/>
            <person name="Foitzik S."/>
        </authorList>
    </citation>
    <scope>NUCLEOTIDE SEQUENCE [LARGE SCALE GENOMIC DNA]</scope>
    <source>
        <tissue evidence="2">Whole body</tissue>
    </source>
</reference>
<feature type="region of interest" description="Disordered" evidence="1">
    <location>
        <begin position="269"/>
        <end position="295"/>
    </location>
</feature>